<reference evidence="3 4" key="1">
    <citation type="submission" date="2017-04" db="EMBL/GenBank/DDBJ databases">
        <title>Comparative genome analysis of Subtercola boreus.</title>
        <authorList>
            <person name="Cho Y.-J."/>
            <person name="Cho A."/>
            <person name="Kim O.-S."/>
            <person name="Lee J.-I."/>
        </authorList>
    </citation>
    <scope>NUCLEOTIDE SEQUENCE [LARGE SCALE GENOMIC DNA]</scope>
    <source>
        <strain evidence="3 4">K300</strain>
    </source>
</reference>
<gene>
    <name evidence="3" type="ORF">B7R54_15985</name>
</gene>
<protein>
    <recommendedName>
        <fullName evidence="2">Bulb-type lectin domain-containing protein</fullName>
    </recommendedName>
</protein>
<sequence>MNKYQKLAALFLVTASIVGGGLLPQAANAEASDVLVGWGNGDYVEYLPGYERVGSNGAKFAFQTDGNVVLYSSAGRPVWQSRTYGRGASKLSLQLDGNIVVYRADNTPLWSAGVSKHFSGYWSLRLSGTGASPRMTETNESSGSTTHWRIP</sequence>
<dbReference type="PROSITE" id="PS50927">
    <property type="entry name" value="BULB_LECTIN"/>
    <property type="match status" value="1"/>
</dbReference>
<evidence type="ECO:0000256" key="1">
    <source>
        <dbReference type="SAM" id="MobiDB-lite"/>
    </source>
</evidence>
<feature type="region of interest" description="Disordered" evidence="1">
    <location>
        <begin position="130"/>
        <end position="151"/>
    </location>
</feature>
<dbReference type="SUPFAM" id="SSF51110">
    <property type="entry name" value="alpha-D-mannose-specific plant lectins"/>
    <property type="match status" value="1"/>
</dbReference>
<dbReference type="OrthoDB" id="516973at2"/>
<dbReference type="RefSeq" id="WP_116415912.1">
    <property type="nucleotide sequence ID" value="NZ_NBWZ01000001.1"/>
</dbReference>
<dbReference type="EMBL" id="NBWZ01000001">
    <property type="protein sequence ID" value="RFA10538.1"/>
    <property type="molecule type" value="Genomic_DNA"/>
</dbReference>
<dbReference type="Gene3D" id="2.90.10.30">
    <property type="match status" value="1"/>
</dbReference>
<feature type="domain" description="Bulb-type lectin" evidence="2">
    <location>
        <begin position="1"/>
        <end position="114"/>
    </location>
</feature>
<dbReference type="SMART" id="SM00108">
    <property type="entry name" value="B_lectin"/>
    <property type="match status" value="1"/>
</dbReference>
<evidence type="ECO:0000313" key="4">
    <source>
        <dbReference type="Proteomes" id="UP000256486"/>
    </source>
</evidence>
<dbReference type="InterPro" id="IPR036426">
    <property type="entry name" value="Bulb-type_lectin_dom_sf"/>
</dbReference>
<evidence type="ECO:0000313" key="3">
    <source>
        <dbReference type="EMBL" id="RFA10538.1"/>
    </source>
</evidence>
<comment type="caution">
    <text evidence="3">The sequence shown here is derived from an EMBL/GenBank/DDBJ whole genome shotgun (WGS) entry which is preliminary data.</text>
</comment>
<feature type="compositionally biased region" description="Polar residues" evidence="1">
    <location>
        <begin position="135"/>
        <end position="151"/>
    </location>
</feature>
<keyword evidence="4" id="KW-1185">Reference proteome</keyword>
<dbReference type="Proteomes" id="UP000256486">
    <property type="component" value="Unassembled WGS sequence"/>
</dbReference>
<evidence type="ECO:0000259" key="2">
    <source>
        <dbReference type="PROSITE" id="PS50927"/>
    </source>
</evidence>
<dbReference type="AlphaFoldDB" id="A0A3E0VM45"/>
<organism evidence="3 4">
    <name type="scientific">Subtercola boreus</name>
    <dbReference type="NCBI Taxonomy" id="120213"/>
    <lineage>
        <taxon>Bacteria</taxon>
        <taxon>Bacillati</taxon>
        <taxon>Actinomycetota</taxon>
        <taxon>Actinomycetes</taxon>
        <taxon>Micrococcales</taxon>
        <taxon>Microbacteriaceae</taxon>
        <taxon>Subtercola</taxon>
    </lineage>
</organism>
<proteinExistence type="predicted"/>
<accession>A0A3E0VM45</accession>
<name>A0A3E0VM45_9MICO</name>
<dbReference type="InterPro" id="IPR001480">
    <property type="entry name" value="Bulb-type_lectin_dom"/>
</dbReference>